<accession>A0A6M3KW17</accession>
<dbReference type="AlphaFoldDB" id="A0A6M3KW17"/>
<gene>
    <name evidence="1" type="ORF">MM415B02086_0007</name>
</gene>
<organism evidence="1">
    <name type="scientific">viral metagenome</name>
    <dbReference type="NCBI Taxonomy" id="1070528"/>
    <lineage>
        <taxon>unclassified sequences</taxon>
        <taxon>metagenomes</taxon>
        <taxon>organismal metagenomes</taxon>
    </lineage>
</organism>
<proteinExistence type="predicted"/>
<reference evidence="1" key="1">
    <citation type="submission" date="2020-03" db="EMBL/GenBank/DDBJ databases">
        <title>The deep terrestrial virosphere.</title>
        <authorList>
            <person name="Holmfeldt K."/>
            <person name="Nilsson E."/>
            <person name="Simone D."/>
            <person name="Lopez-Fernandez M."/>
            <person name="Wu X."/>
            <person name="de Brujin I."/>
            <person name="Lundin D."/>
            <person name="Andersson A."/>
            <person name="Bertilsson S."/>
            <person name="Dopson M."/>
        </authorList>
    </citation>
    <scope>NUCLEOTIDE SEQUENCE</scope>
    <source>
        <strain evidence="1">MM415B02086</strain>
    </source>
</reference>
<protein>
    <submittedName>
        <fullName evidence="1">Uncharacterized protein</fullName>
    </submittedName>
</protein>
<name>A0A6M3KW17_9ZZZZ</name>
<sequence length="61" mass="7222">MDGLKFLRTNIILFLGRLPGRKQECFYFEEDGVIYPIAYISSRNLKEAQRLWTKLLEGELK</sequence>
<evidence type="ECO:0000313" key="1">
    <source>
        <dbReference type="EMBL" id="QJA86383.1"/>
    </source>
</evidence>
<dbReference type="EMBL" id="MT142632">
    <property type="protein sequence ID" value="QJA86383.1"/>
    <property type="molecule type" value="Genomic_DNA"/>
</dbReference>